<name>A0A8S1WRN8_PAROT</name>
<accession>A0A8S1WRN8</accession>
<protein>
    <submittedName>
        <fullName evidence="1">Uncharacterized protein</fullName>
    </submittedName>
</protein>
<reference evidence="1" key="1">
    <citation type="submission" date="2021-01" db="EMBL/GenBank/DDBJ databases">
        <authorList>
            <consortium name="Genoscope - CEA"/>
            <person name="William W."/>
        </authorList>
    </citation>
    <scope>NUCLEOTIDE SEQUENCE</scope>
</reference>
<comment type="caution">
    <text evidence="1">The sequence shown here is derived from an EMBL/GenBank/DDBJ whole genome shotgun (WGS) entry which is preliminary data.</text>
</comment>
<dbReference type="AlphaFoldDB" id="A0A8S1WRN8"/>
<evidence type="ECO:0000313" key="2">
    <source>
        <dbReference type="Proteomes" id="UP000683925"/>
    </source>
</evidence>
<gene>
    <name evidence="1" type="ORF">POCTA_138.1.T1020163</name>
</gene>
<dbReference type="EMBL" id="CAJJDP010000102">
    <property type="protein sequence ID" value="CAD8192614.1"/>
    <property type="molecule type" value="Genomic_DNA"/>
</dbReference>
<proteinExistence type="predicted"/>
<organism evidence="1 2">
    <name type="scientific">Paramecium octaurelia</name>
    <dbReference type="NCBI Taxonomy" id="43137"/>
    <lineage>
        <taxon>Eukaryota</taxon>
        <taxon>Sar</taxon>
        <taxon>Alveolata</taxon>
        <taxon>Ciliophora</taxon>
        <taxon>Intramacronucleata</taxon>
        <taxon>Oligohymenophorea</taxon>
        <taxon>Peniculida</taxon>
        <taxon>Parameciidae</taxon>
        <taxon>Paramecium</taxon>
    </lineage>
</organism>
<keyword evidence="2" id="KW-1185">Reference proteome</keyword>
<evidence type="ECO:0000313" key="1">
    <source>
        <dbReference type="EMBL" id="CAD8192614.1"/>
    </source>
</evidence>
<sequence length="114" mass="13570">MYYDPPNDTKEYIYRIERTNKGLKSQTKSLIFLLPEQKAYLALEKLVEKSYLLNKDGFEVYRQQLLSQQSQSQKDVQEANKQDLTHMNLNVVPEFLQILRLLVQQQENKKFNLS</sequence>
<dbReference type="Proteomes" id="UP000683925">
    <property type="component" value="Unassembled WGS sequence"/>
</dbReference>